<protein>
    <submittedName>
        <fullName evidence="9">MHS family MFS transporter</fullName>
    </submittedName>
</protein>
<evidence type="ECO:0000313" key="10">
    <source>
        <dbReference type="Proteomes" id="UP000820669"/>
    </source>
</evidence>
<feature type="transmembrane region" description="Helical" evidence="7">
    <location>
        <begin position="287"/>
        <end position="308"/>
    </location>
</feature>
<dbReference type="PANTHER" id="PTHR43045:SF1">
    <property type="entry name" value="SHIKIMATE TRANSPORTER"/>
    <property type="match status" value="1"/>
</dbReference>
<dbReference type="RefSeq" id="WP_169384859.1">
    <property type="nucleotide sequence ID" value="NZ_JAAXLA010000083.1"/>
</dbReference>
<evidence type="ECO:0000256" key="3">
    <source>
        <dbReference type="ARBA" id="ARBA00022475"/>
    </source>
</evidence>
<feature type="transmembrane region" description="Helical" evidence="7">
    <location>
        <begin position="253"/>
        <end position="275"/>
    </location>
</feature>
<keyword evidence="2" id="KW-0813">Transport</keyword>
<evidence type="ECO:0000256" key="5">
    <source>
        <dbReference type="ARBA" id="ARBA00022989"/>
    </source>
</evidence>
<keyword evidence="5 7" id="KW-1133">Transmembrane helix</keyword>
<dbReference type="EMBL" id="JAAXLA010000083">
    <property type="protein sequence ID" value="NMI01400.1"/>
    <property type="molecule type" value="Genomic_DNA"/>
</dbReference>
<evidence type="ECO:0000256" key="1">
    <source>
        <dbReference type="ARBA" id="ARBA00004651"/>
    </source>
</evidence>
<feature type="transmembrane region" description="Helical" evidence="7">
    <location>
        <begin position="383"/>
        <end position="407"/>
    </location>
</feature>
<feature type="transmembrane region" description="Helical" evidence="7">
    <location>
        <begin position="158"/>
        <end position="180"/>
    </location>
</feature>
<dbReference type="PROSITE" id="PS00217">
    <property type="entry name" value="SUGAR_TRANSPORT_2"/>
    <property type="match status" value="1"/>
</dbReference>
<evidence type="ECO:0000256" key="2">
    <source>
        <dbReference type="ARBA" id="ARBA00022448"/>
    </source>
</evidence>
<evidence type="ECO:0000256" key="7">
    <source>
        <dbReference type="SAM" id="Phobius"/>
    </source>
</evidence>
<dbReference type="Pfam" id="PF00083">
    <property type="entry name" value="Sugar_tr"/>
    <property type="match status" value="1"/>
</dbReference>
<sequence length="457" mass="48771">MQQQTSDPVVPRPTRMGRLAAAAVFATALEWFDFLIYATAAALVFGHLFFPSVSGVAGTLASFATFAVGFFARPLGGIIAGHFGDRFGRKPPLVAAMLVMGVATFGIGVLPTYATIGAWAPVLLVVCRLVQGLGVGAQWGGAALLLTEHAPVERRGFYGSLIQTGSIFGAVAGNALFLALTALLTEAQFESWGWRVPFLTGLVLVLIGMYVQLKIEDTPVFRSMQQRSAASKEAAGLRKAPLRAAIRRYWREILQAAGAFFVVNGTFYILISGMLGYGTNEVGLSRTAILVCVMIAGATQLITIPLFGALSDRHSRRRQYLVGTVLMALFTFPMFWLIDTGSIVLVLISLIIGFTIHAIMYGPQAALYAEMFPADVRYSGASLGYQFASVFAGGLAPFIMTALLAASGASWSVSLYIIAMSAITFVAVFTIKEMFRRDLHETSDGAGDATGAAVAIR</sequence>
<keyword evidence="3" id="KW-1003">Cell membrane</keyword>
<dbReference type="InterPro" id="IPR036259">
    <property type="entry name" value="MFS_trans_sf"/>
</dbReference>
<name>A0ABX1SK90_9PSEU</name>
<comment type="subcellular location">
    <subcellularLocation>
        <location evidence="1">Cell membrane</location>
        <topology evidence="1">Multi-pass membrane protein</topology>
    </subcellularLocation>
</comment>
<dbReference type="InterPro" id="IPR005829">
    <property type="entry name" value="Sugar_transporter_CS"/>
</dbReference>
<accession>A0ABX1SK90</accession>
<evidence type="ECO:0000259" key="8">
    <source>
        <dbReference type="PROSITE" id="PS50850"/>
    </source>
</evidence>
<keyword evidence="6 7" id="KW-0472">Membrane</keyword>
<dbReference type="PANTHER" id="PTHR43045">
    <property type="entry name" value="SHIKIMATE TRANSPORTER"/>
    <property type="match status" value="1"/>
</dbReference>
<gene>
    <name evidence="9" type="ORF">HF526_29500</name>
</gene>
<dbReference type="InterPro" id="IPR020846">
    <property type="entry name" value="MFS_dom"/>
</dbReference>
<feature type="domain" description="Major facilitator superfamily (MFS) profile" evidence="8">
    <location>
        <begin position="19"/>
        <end position="436"/>
    </location>
</feature>
<keyword evidence="10" id="KW-1185">Reference proteome</keyword>
<feature type="transmembrane region" description="Helical" evidence="7">
    <location>
        <begin position="320"/>
        <end position="338"/>
    </location>
</feature>
<dbReference type="InterPro" id="IPR005828">
    <property type="entry name" value="MFS_sugar_transport-like"/>
</dbReference>
<feature type="transmembrane region" description="Helical" evidence="7">
    <location>
        <begin position="49"/>
        <end position="72"/>
    </location>
</feature>
<feature type="transmembrane region" description="Helical" evidence="7">
    <location>
        <begin position="93"/>
        <end position="116"/>
    </location>
</feature>
<dbReference type="CDD" id="cd17369">
    <property type="entry name" value="MFS_ShiA_like"/>
    <property type="match status" value="1"/>
</dbReference>
<dbReference type="PROSITE" id="PS50850">
    <property type="entry name" value="MFS"/>
    <property type="match status" value="1"/>
</dbReference>
<feature type="transmembrane region" description="Helical" evidence="7">
    <location>
        <begin position="20"/>
        <end position="43"/>
    </location>
</feature>
<comment type="caution">
    <text evidence="9">The sequence shown here is derived from an EMBL/GenBank/DDBJ whole genome shotgun (WGS) entry which is preliminary data.</text>
</comment>
<feature type="transmembrane region" description="Helical" evidence="7">
    <location>
        <begin position="122"/>
        <end position="146"/>
    </location>
</feature>
<keyword evidence="4 7" id="KW-0812">Transmembrane</keyword>
<reference evidence="9 10" key="1">
    <citation type="submission" date="2020-04" db="EMBL/GenBank/DDBJ databases">
        <authorList>
            <person name="Klaysubun C."/>
            <person name="Duangmal K."/>
            <person name="Lipun K."/>
        </authorList>
    </citation>
    <scope>NUCLEOTIDE SEQUENCE [LARGE SCALE GENOMIC DNA]</scope>
    <source>
        <strain evidence="9 10">K10HN5</strain>
    </source>
</reference>
<feature type="transmembrane region" description="Helical" evidence="7">
    <location>
        <begin position="413"/>
        <end position="431"/>
    </location>
</feature>
<dbReference type="Proteomes" id="UP000820669">
    <property type="component" value="Unassembled WGS sequence"/>
</dbReference>
<evidence type="ECO:0000256" key="4">
    <source>
        <dbReference type="ARBA" id="ARBA00022692"/>
    </source>
</evidence>
<dbReference type="Gene3D" id="1.20.1250.20">
    <property type="entry name" value="MFS general substrate transporter like domains"/>
    <property type="match status" value="2"/>
</dbReference>
<dbReference type="SUPFAM" id="SSF103473">
    <property type="entry name" value="MFS general substrate transporter"/>
    <property type="match status" value="1"/>
</dbReference>
<proteinExistence type="predicted"/>
<organism evidence="9 10">
    <name type="scientific">Pseudonocardia acidicola</name>
    <dbReference type="NCBI Taxonomy" id="2724939"/>
    <lineage>
        <taxon>Bacteria</taxon>
        <taxon>Bacillati</taxon>
        <taxon>Actinomycetota</taxon>
        <taxon>Actinomycetes</taxon>
        <taxon>Pseudonocardiales</taxon>
        <taxon>Pseudonocardiaceae</taxon>
        <taxon>Pseudonocardia</taxon>
    </lineage>
</organism>
<evidence type="ECO:0000256" key="6">
    <source>
        <dbReference type="ARBA" id="ARBA00023136"/>
    </source>
</evidence>
<evidence type="ECO:0000313" key="9">
    <source>
        <dbReference type="EMBL" id="NMI01400.1"/>
    </source>
</evidence>
<feature type="transmembrane region" description="Helical" evidence="7">
    <location>
        <begin position="344"/>
        <end position="362"/>
    </location>
</feature>
<feature type="transmembrane region" description="Helical" evidence="7">
    <location>
        <begin position="192"/>
        <end position="213"/>
    </location>
</feature>